<evidence type="ECO:0000313" key="3">
    <source>
        <dbReference type="Proteomes" id="UP000297496"/>
    </source>
</evidence>
<reference evidence="2 3" key="1">
    <citation type="submission" date="2019-04" db="EMBL/GenBank/DDBJ databases">
        <title>Three New Species of Nocardioides, Nocardioides euryhalodurans sp. nov., Nocardioides seonyuensis sp. nov. and Nocardioides eburneoflavus sp. nov. Isolated from Soil.</title>
        <authorList>
            <person name="Roh S.G."/>
            <person name="Lee C."/>
            <person name="Kim M.-K."/>
            <person name="Kim S.B."/>
        </authorList>
    </citation>
    <scope>NUCLEOTIDE SEQUENCE [LARGE SCALE GENOMIC DNA]</scope>
    <source>
        <strain evidence="2 3">MMS17-SY213</strain>
    </source>
</reference>
<gene>
    <name evidence="2" type="ORF">EXE59_07795</name>
</gene>
<comment type="caution">
    <text evidence="2">The sequence shown here is derived from an EMBL/GenBank/DDBJ whole genome shotgun (WGS) entry which is preliminary data.</text>
</comment>
<feature type="compositionally biased region" description="Acidic residues" evidence="1">
    <location>
        <begin position="54"/>
        <end position="64"/>
    </location>
</feature>
<dbReference type="EMBL" id="SRRO01000001">
    <property type="protein sequence ID" value="TGN63865.1"/>
    <property type="molecule type" value="Genomic_DNA"/>
</dbReference>
<keyword evidence="3" id="KW-1185">Reference proteome</keyword>
<feature type="region of interest" description="Disordered" evidence="1">
    <location>
        <begin position="33"/>
        <end position="65"/>
    </location>
</feature>
<evidence type="ECO:0000256" key="1">
    <source>
        <dbReference type="SAM" id="MobiDB-lite"/>
    </source>
</evidence>
<dbReference type="OrthoDB" id="3788680at2"/>
<name>A0A4Z1CDK5_9ACTN</name>
<feature type="compositionally biased region" description="Pro residues" evidence="1">
    <location>
        <begin position="37"/>
        <end position="51"/>
    </location>
</feature>
<protein>
    <submittedName>
        <fullName evidence="2">Uncharacterized protein</fullName>
    </submittedName>
</protein>
<dbReference type="RefSeq" id="WP_135838398.1">
    <property type="nucleotide sequence ID" value="NZ_SRRO01000001.1"/>
</dbReference>
<proteinExistence type="predicted"/>
<accession>A0A4Z1CDK5</accession>
<dbReference type="Proteomes" id="UP000297496">
    <property type="component" value="Unassembled WGS sequence"/>
</dbReference>
<dbReference type="AlphaFoldDB" id="A0A4Z1CDK5"/>
<sequence length="183" mass="20045">MLTLFSGRHFMYVRRALALTIAVPVLLAGCSDDPEPTPKIPEPPSSSPTPSEPATEEPEAESPEEFIRRWASEEARMENTGDTADYRALSQKCRACIELADLVEQYYEAGGFVEWDGWKIRSIRSRGTSRRAFLVKVNSAPTKYAERAGGKEKSFPGGPGAHLITVAPDGTSWQVVDKSEVAG</sequence>
<evidence type="ECO:0000313" key="2">
    <source>
        <dbReference type="EMBL" id="TGN63865.1"/>
    </source>
</evidence>
<organism evidence="2 3">
    <name type="scientific">Nocardioides eburneiflavus</name>
    <dbReference type="NCBI Taxonomy" id="2518372"/>
    <lineage>
        <taxon>Bacteria</taxon>
        <taxon>Bacillati</taxon>
        <taxon>Actinomycetota</taxon>
        <taxon>Actinomycetes</taxon>
        <taxon>Propionibacteriales</taxon>
        <taxon>Nocardioidaceae</taxon>
        <taxon>Nocardioides</taxon>
    </lineage>
</organism>